<keyword evidence="1" id="KW-0812">Transmembrane</keyword>
<reference evidence="2 3" key="1">
    <citation type="submission" date="2019-03" db="EMBL/GenBank/DDBJ databases">
        <title>Paraburkholderia sp. isolated from native Mimosa gymnas in Guartela State Park, Brazil.</title>
        <authorList>
            <person name="Paulitsch F."/>
            <person name="Hungria M."/>
            <person name="Delamuta J.R.M."/>
            <person name="Ribeiro R.A."/>
            <person name="Dall'Agnol R."/>
            <person name="Silva J.S.B."/>
        </authorList>
    </citation>
    <scope>NUCLEOTIDE SEQUENCE [LARGE SCALE GENOMIC DNA]</scope>
    <source>
        <strain evidence="2 3">CNPSo 3008</strain>
    </source>
</reference>
<dbReference type="RefSeq" id="WP_133179720.1">
    <property type="nucleotide sequence ID" value="NZ_SMOD01000001.1"/>
</dbReference>
<name>A0A4R5LMK3_9BURK</name>
<evidence type="ECO:0000256" key="1">
    <source>
        <dbReference type="SAM" id="Phobius"/>
    </source>
</evidence>
<evidence type="ECO:0000313" key="3">
    <source>
        <dbReference type="Proteomes" id="UP000295606"/>
    </source>
</evidence>
<evidence type="ECO:0000313" key="2">
    <source>
        <dbReference type="EMBL" id="TDG11073.1"/>
    </source>
</evidence>
<gene>
    <name evidence="2" type="ORF">E1N52_02145</name>
</gene>
<keyword evidence="1" id="KW-0472">Membrane</keyword>
<dbReference type="EMBL" id="SMOD01000001">
    <property type="protein sequence ID" value="TDG11073.1"/>
    <property type="molecule type" value="Genomic_DNA"/>
</dbReference>
<protein>
    <submittedName>
        <fullName evidence="2">Uncharacterized protein</fullName>
    </submittedName>
</protein>
<proteinExistence type="predicted"/>
<organism evidence="2 3">
    <name type="scientific">Paraburkholderia guartelaensis</name>
    <dbReference type="NCBI Taxonomy" id="2546446"/>
    <lineage>
        <taxon>Bacteria</taxon>
        <taxon>Pseudomonadati</taxon>
        <taxon>Pseudomonadota</taxon>
        <taxon>Betaproteobacteria</taxon>
        <taxon>Burkholderiales</taxon>
        <taxon>Burkholderiaceae</taxon>
        <taxon>Paraburkholderia</taxon>
    </lineage>
</organism>
<dbReference type="AlphaFoldDB" id="A0A4R5LMK3"/>
<accession>A0A4R5LMK3</accession>
<sequence>MDELHDKGLSHPLIAGAAIYFTEVMASVDSSIGRALIVVAGGLALQIYRKFMRCNCRVE</sequence>
<dbReference type="OrthoDB" id="9104457at2"/>
<comment type="caution">
    <text evidence="2">The sequence shown here is derived from an EMBL/GenBank/DDBJ whole genome shotgun (WGS) entry which is preliminary data.</text>
</comment>
<dbReference type="Proteomes" id="UP000295606">
    <property type="component" value="Unassembled WGS sequence"/>
</dbReference>
<feature type="transmembrane region" description="Helical" evidence="1">
    <location>
        <begin position="31"/>
        <end position="48"/>
    </location>
</feature>
<keyword evidence="1" id="KW-1133">Transmembrane helix</keyword>